<dbReference type="EMBL" id="BSCI01000009">
    <property type="protein sequence ID" value="GLG87168.1"/>
    <property type="molecule type" value="Genomic_DNA"/>
</dbReference>
<organism evidence="3 4">
    <name type="scientific">Coprococcus comes</name>
    <dbReference type="NCBI Taxonomy" id="410072"/>
    <lineage>
        <taxon>Bacteria</taxon>
        <taxon>Bacillati</taxon>
        <taxon>Bacillota</taxon>
        <taxon>Clostridia</taxon>
        <taxon>Lachnospirales</taxon>
        <taxon>Lachnospiraceae</taxon>
        <taxon>Coprococcus</taxon>
    </lineage>
</organism>
<evidence type="ECO:0000313" key="3">
    <source>
        <dbReference type="EMBL" id="GLG87168.1"/>
    </source>
</evidence>
<reference evidence="3" key="2">
    <citation type="submission" date="2022-11" db="EMBL/GenBank/DDBJ databases">
        <title>Draft genome sequence of Coprococcus comes strain 31264.</title>
        <authorList>
            <person name="Hisatomi A."/>
            <person name="Ohkuma M."/>
            <person name="Sakamoto M."/>
        </authorList>
    </citation>
    <scope>NUCLEOTIDE SEQUENCE</scope>
    <source>
        <strain evidence="3">JCM 31264</strain>
    </source>
</reference>
<name>A0AA37QNU2_9FIRM</name>
<gene>
    <name evidence="3" type="ORF">comes_17130</name>
</gene>
<dbReference type="Pfam" id="PF18167">
    <property type="entry name" value="Sa_NUDIX"/>
    <property type="match status" value="1"/>
</dbReference>
<proteinExistence type="predicted"/>
<keyword evidence="1" id="KW-0472">Membrane</keyword>
<keyword evidence="1" id="KW-0812">Transmembrane</keyword>
<protein>
    <recommendedName>
        <fullName evidence="2">CD-NTase-associated protein 16 NUDIX domain-containing protein</fullName>
    </recommendedName>
</protein>
<keyword evidence="1" id="KW-1133">Transmembrane helix</keyword>
<evidence type="ECO:0000313" key="4">
    <source>
        <dbReference type="Proteomes" id="UP001145109"/>
    </source>
</evidence>
<evidence type="ECO:0000256" key="1">
    <source>
        <dbReference type="SAM" id="Phobius"/>
    </source>
</evidence>
<comment type="caution">
    <text evidence="3">The sequence shown here is derived from an EMBL/GenBank/DDBJ whole genome shotgun (WGS) entry which is preliminary data.</text>
</comment>
<accession>A0AA37QNU2</accession>
<dbReference type="Proteomes" id="UP001145109">
    <property type="component" value="Unassembled WGS sequence"/>
</dbReference>
<feature type="transmembrane region" description="Helical" evidence="1">
    <location>
        <begin position="31"/>
        <end position="51"/>
    </location>
</feature>
<feature type="domain" description="CD-NTase-associated protein 16 NUDIX" evidence="2">
    <location>
        <begin position="73"/>
        <end position="251"/>
    </location>
</feature>
<dbReference type="RefSeq" id="WP_055248385.1">
    <property type="nucleotide sequence ID" value="NZ_BSCI01000009.1"/>
</dbReference>
<reference evidence="3" key="1">
    <citation type="submission" date="2022-09" db="EMBL/GenBank/DDBJ databases">
        <title>Draft genome sequence of Coprococcus comes strain 31264.</title>
        <authorList>
            <person name="Atsushi H."/>
            <person name="Moriya O."/>
            <person name="Mitsuo S."/>
        </authorList>
    </citation>
    <scope>NUCLEOTIDE SEQUENCE</scope>
    <source>
        <strain evidence="3">JCM 31264</strain>
    </source>
</reference>
<dbReference type="InterPro" id="IPR040829">
    <property type="entry name" value="Cap16_NUDIX"/>
</dbReference>
<dbReference type="AlphaFoldDB" id="A0AA37QNU2"/>
<sequence>MKKFLKVAGVGIICCMLAVLCSSSQRPVAQVVYIISTALAGVVITAAYECVDTHGQGIKLWYQTQIVYRDKPIRLSFSYLYRIKVNGKYLLVRGNRLKNQYQPVGGVYKYYREGKRFLDDIQCKGDTQMRNMEDDDDLRIKIKGKNVLKFFDWFLSMKDREYDPMREFREELIDTKILPQEEFSVIQYRKVSVHKTTVQFSKWMGCDEILYADIFELQPTESQYNILVEKMNSRDDRICWVTEKEIEKLCANGIERNLGTNTPWIVEGGKNE</sequence>
<evidence type="ECO:0000259" key="2">
    <source>
        <dbReference type="Pfam" id="PF18167"/>
    </source>
</evidence>